<dbReference type="Proteomes" id="UP000015105">
    <property type="component" value="Chromosome 6D"/>
</dbReference>
<evidence type="ECO:0000313" key="1">
    <source>
        <dbReference type="EnsemblPlants" id="AET6Gv20084800.2"/>
    </source>
</evidence>
<dbReference type="EnsemblPlants" id="AET6Gv20084800.2">
    <property type="protein sequence ID" value="AET6Gv20084800.2"/>
    <property type="gene ID" value="AET6Gv20084800"/>
</dbReference>
<protein>
    <submittedName>
        <fullName evidence="1">Uncharacterized protein</fullName>
    </submittedName>
</protein>
<dbReference type="AlphaFoldDB" id="A0A453MUI1"/>
<reference evidence="1" key="5">
    <citation type="journal article" date="2021" name="G3 (Bethesda)">
        <title>Aegilops tauschii genome assembly Aet v5.0 features greater sequence contiguity and improved annotation.</title>
        <authorList>
            <person name="Wang L."/>
            <person name="Zhu T."/>
            <person name="Rodriguez J.C."/>
            <person name="Deal K.R."/>
            <person name="Dubcovsky J."/>
            <person name="McGuire P.E."/>
            <person name="Lux T."/>
            <person name="Spannagl M."/>
            <person name="Mayer K.F.X."/>
            <person name="Baldrich P."/>
            <person name="Meyers B.C."/>
            <person name="Huo N."/>
            <person name="Gu Y.Q."/>
            <person name="Zhou H."/>
            <person name="Devos K.M."/>
            <person name="Bennetzen J.L."/>
            <person name="Unver T."/>
            <person name="Budak H."/>
            <person name="Gulick P.J."/>
            <person name="Galiba G."/>
            <person name="Kalapos B."/>
            <person name="Nelson D.R."/>
            <person name="Li P."/>
            <person name="You F.M."/>
            <person name="Luo M.C."/>
            <person name="Dvorak J."/>
        </authorList>
    </citation>
    <scope>NUCLEOTIDE SEQUENCE [LARGE SCALE GENOMIC DNA]</scope>
    <source>
        <strain evidence="1">cv. AL8/78</strain>
    </source>
</reference>
<reference evidence="1" key="3">
    <citation type="journal article" date="2017" name="Nature">
        <title>Genome sequence of the progenitor of the wheat D genome Aegilops tauschii.</title>
        <authorList>
            <person name="Luo M.C."/>
            <person name="Gu Y.Q."/>
            <person name="Puiu D."/>
            <person name="Wang H."/>
            <person name="Twardziok S.O."/>
            <person name="Deal K.R."/>
            <person name="Huo N."/>
            <person name="Zhu T."/>
            <person name="Wang L."/>
            <person name="Wang Y."/>
            <person name="McGuire P.E."/>
            <person name="Liu S."/>
            <person name="Long H."/>
            <person name="Ramasamy R.K."/>
            <person name="Rodriguez J.C."/>
            <person name="Van S.L."/>
            <person name="Yuan L."/>
            <person name="Wang Z."/>
            <person name="Xia Z."/>
            <person name="Xiao L."/>
            <person name="Anderson O.D."/>
            <person name="Ouyang S."/>
            <person name="Liang Y."/>
            <person name="Zimin A.V."/>
            <person name="Pertea G."/>
            <person name="Qi P."/>
            <person name="Bennetzen J.L."/>
            <person name="Dai X."/>
            <person name="Dawson M.W."/>
            <person name="Muller H.G."/>
            <person name="Kugler K."/>
            <person name="Rivarola-Duarte L."/>
            <person name="Spannagl M."/>
            <person name="Mayer K.F.X."/>
            <person name="Lu F.H."/>
            <person name="Bevan M.W."/>
            <person name="Leroy P."/>
            <person name="Li P."/>
            <person name="You F.M."/>
            <person name="Sun Q."/>
            <person name="Liu Z."/>
            <person name="Lyons E."/>
            <person name="Wicker T."/>
            <person name="Salzberg S.L."/>
            <person name="Devos K.M."/>
            <person name="Dvorak J."/>
        </authorList>
    </citation>
    <scope>NUCLEOTIDE SEQUENCE [LARGE SCALE GENOMIC DNA]</scope>
    <source>
        <strain evidence="1">cv. AL8/78</strain>
    </source>
</reference>
<dbReference type="Gramene" id="AET6Gv20084800.2">
    <property type="protein sequence ID" value="AET6Gv20084800.2"/>
    <property type="gene ID" value="AET6Gv20084800"/>
</dbReference>
<name>A0A453MUI1_AEGTS</name>
<keyword evidence="2" id="KW-1185">Reference proteome</keyword>
<accession>A0A453MUI1</accession>
<organism evidence="1 2">
    <name type="scientific">Aegilops tauschii subsp. strangulata</name>
    <name type="common">Goatgrass</name>
    <dbReference type="NCBI Taxonomy" id="200361"/>
    <lineage>
        <taxon>Eukaryota</taxon>
        <taxon>Viridiplantae</taxon>
        <taxon>Streptophyta</taxon>
        <taxon>Embryophyta</taxon>
        <taxon>Tracheophyta</taxon>
        <taxon>Spermatophyta</taxon>
        <taxon>Magnoliopsida</taxon>
        <taxon>Liliopsida</taxon>
        <taxon>Poales</taxon>
        <taxon>Poaceae</taxon>
        <taxon>BOP clade</taxon>
        <taxon>Pooideae</taxon>
        <taxon>Triticodae</taxon>
        <taxon>Triticeae</taxon>
        <taxon>Triticinae</taxon>
        <taxon>Aegilops</taxon>
    </lineage>
</organism>
<reference evidence="2" key="2">
    <citation type="journal article" date="2017" name="Nat. Plants">
        <title>The Aegilops tauschii genome reveals multiple impacts of transposons.</title>
        <authorList>
            <person name="Zhao G."/>
            <person name="Zou C."/>
            <person name="Li K."/>
            <person name="Wang K."/>
            <person name="Li T."/>
            <person name="Gao L."/>
            <person name="Zhang X."/>
            <person name="Wang H."/>
            <person name="Yang Z."/>
            <person name="Liu X."/>
            <person name="Jiang W."/>
            <person name="Mao L."/>
            <person name="Kong X."/>
            <person name="Jiao Y."/>
            <person name="Jia J."/>
        </authorList>
    </citation>
    <scope>NUCLEOTIDE SEQUENCE [LARGE SCALE GENOMIC DNA]</scope>
    <source>
        <strain evidence="2">cv. AL8/78</strain>
    </source>
</reference>
<reference evidence="2" key="1">
    <citation type="journal article" date="2014" name="Science">
        <title>Ancient hybridizations among the ancestral genomes of bread wheat.</title>
        <authorList>
            <consortium name="International Wheat Genome Sequencing Consortium,"/>
            <person name="Marcussen T."/>
            <person name="Sandve S.R."/>
            <person name="Heier L."/>
            <person name="Spannagl M."/>
            <person name="Pfeifer M."/>
            <person name="Jakobsen K.S."/>
            <person name="Wulff B.B."/>
            <person name="Steuernagel B."/>
            <person name="Mayer K.F."/>
            <person name="Olsen O.A."/>
        </authorList>
    </citation>
    <scope>NUCLEOTIDE SEQUENCE [LARGE SCALE GENOMIC DNA]</scope>
    <source>
        <strain evidence="2">cv. AL8/78</strain>
    </source>
</reference>
<evidence type="ECO:0000313" key="2">
    <source>
        <dbReference type="Proteomes" id="UP000015105"/>
    </source>
</evidence>
<proteinExistence type="predicted"/>
<sequence length="91" mass="10371">MEDERKRAKLRKSLQLCISKKLKKIPPIHIPSSTIPATIASSRRLLSTCRFPRTPSLDIDQAATAKQRRARGDALRRRPLPLRQLSVSLYP</sequence>
<reference evidence="1" key="4">
    <citation type="submission" date="2019-03" db="UniProtKB">
        <authorList>
            <consortium name="EnsemblPlants"/>
        </authorList>
    </citation>
    <scope>IDENTIFICATION</scope>
</reference>